<reference evidence="9 10" key="1">
    <citation type="journal article" date="2023" name="G3 (Bethesda)">
        <title>A high-quality reference genome for the fission yeast Schizosaccharomyces osmophilus.</title>
        <authorList>
            <person name="Jia G.S."/>
            <person name="Zhang W.C."/>
            <person name="Liang Y."/>
            <person name="Liu X.H."/>
            <person name="Rhind N."/>
            <person name="Pidoux A."/>
            <person name="Brysch-Herzberg M."/>
            <person name="Du L.L."/>
        </authorList>
    </citation>
    <scope>NUCLEOTIDE SEQUENCE [LARGE SCALE GENOMIC DNA]</scope>
    <source>
        <strain evidence="9 10">CBS 15793</strain>
    </source>
</reference>
<dbReference type="Proteomes" id="UP001212411">
    <property type="component" value="Chromosome 2"/>
</dbReference>
<keyword evidence="6 8" id="KW-0472">Membrane</keyword>
<dbReference type="GO" id="GO:0016192">
    <property type="term" value="P:vesicle-mediated transport"/>
    <property type="evidence" value="ECO:0007669"/>
    <property type="project" value="InterPro"/>
</dbReference>
<evidence type="ECO:0000256" key="4">
    <source>
        <dbReference type="ARBA" id="ARBA00022927"/>
    </source>
</evidence>
<dbReference type="InterPro" id="IPR011691">
    <property type="entry name" value="Vesicle_transpt_SFT2"/>
</dbReference>
<gene>
    <name evidence="9" type="primary">sft2</name>
    <name evidence="9" type="ORF">SOMG_02899</name>
</gene>
<evidence type="ECO:0000256" key="6">
    <source>
        <dbReference type="ARBA" id="ARBA00023136"/>
    </source>
</evidence>
<evidence type="ECO:0000313" key="10">
    <source>
        <dbReference type="Proteomes" id="UP001212411"/>
    </source>
</evidence>
<dbReference type="KEGG" id="som:SOMG_02899"/>
<keyword evidence="5 8" id="KW-1133">Transmembrane helix</keyword>
<dbReference type="EMBL" id="CP115612">
    <property type="protein sequence ID" value="WBW74027.1"/>
    <property type="molecule type" value="Genomic_DNA"/>
</dbReference>
<protein>
    <recommendedName>
        <fullName evidence="8">Protein transport protein SFT2</fullName>
    </recommendedName>
</protein>
<dbReference type="GeneID" id="80876379"/>
<keyword evidence="3 8" id="KW-0812">Transmembrane</keyword>
<keyword evidence="4 8" id="KW-0653">Protein transport</keyword>
<organism evidence="9 10">
    <name type="scientific">Schizosaccharomyces osmophilus</name>
    <dbReference type="NCBI Taxonomy" id="2545709"/>
    <lineage>
        <taxon>Eukaryota</taxon>
        <taxon>Fungi</taxon>
        <taxon>Dikarya</taxon>
        <taxon>Ascomycota</taxon>
        <taxon>Taphrinomycotina</taxon>
        <taxon>Schizosaccharomycetes</taxon>
        <taxon>Schizosaccharomycetales</taxon>
        <taxon>Schizosaccharomycetaceae</taxon>
        <taxon>Schizosaccharomyces</taxon>
    </lineage>
</organism>
<evidence type="ECO:0000256" key="7">
    <source>
        <dbReference type="ARBA" id="ARBA00025800"/>
    </source>
</evidence>
<dbReference type="PANTHER" id="PTHR23137">
    <property type="entry name" value="VESICLE TRANSPORT PROTEIN-RELATED"/>
    <property type="match status" value="1"/>
</dbReference>
<keyword evidence="8" id="KW-0333">Golgi apparatus</keyword>
<evidence type="ECO:0000256" key="2">
    <source>
        <dbReference type="ARBA" id="ARBA00022448"/>
    </source>
</evidence>
<feature type="transmembrane region" description="Helical" evidence="8">
    <location>
        <begin position="158"/>
        <end position="180"/>
    </location>
</feature>
<dbReference type="GO" id="GO:0015031">
    <property type="term" value="P:protein transport"/>
    <property type="evidence" value="ECO:0007669"/>
    <property type="project" value="UniProtKB-KW"/>
</dbReference>
<evidence type="ECO:0000313" key="9">
    <source>
        <dbReference type="EMBL" id="WBW74027.1"/>
    </source>
</evidence>
<keyword evidence="10" id="KW-1185">Reference proteome</keyword>
<proteinExistence type="inferred from homology"/>
<sequence>MEDSFQSRLQSVLERTGEAASESTNTWYERVRSSLPWTNDYAEVPTNANGSSYFQSGDFSLSRWERYMLFGLCLLGSFACYAIVCFMFPVLILKPRKFVLLLTMGSLLAVFGFAIIIGFKTHFEQLITKERLPITLGYFASLLATVVSTIYIKSSILSIVFGAIHIILFLAYLIAFFPFGTRTVSFGARMASRSMSNWLP</sequence>
<comment type="subcellular location">
    <subcellularLocation>
        <location evidence="8">Golgi apparatus membrane</location>
        <topology evidence="8">Multi-pass membrane protein</topology>
    </subcellularLocation>
    <subcellularLocation>
        <location evidence="1">Membrane</location>
        <topology evidence="1">Multi-pass membrane protein</topology>
    </subcellularLocation>
</comment>
<comment type="function">
    <text evidence="8">Nonessential protein required for the fusion of transport vesicles derived from the endocytic pathway with the Golgi complex.</text>
</comment>
<dbReference type="InterPro" id="IPR007305">
    <property type="entry name" value="Vesicle_transpt_Got1/SFT2"/>
</dbReference>
<evidence type="ECO:0000256" key="5">
    <source>
        <dbReference type="ARBA" id="ARBA00022989"/>
    </source>
</evidence>
<evidence type="ECO:0000256" key="1">
    <source>
        <dbReference type="ARBA" id="ARBA00004141"/>
    </source>
</evidence>
<dbReference type="AlphaFoldDB" id="A0AAF0AWS2"/>
<evidence type="ECO:0000256" key="8">
    <source>
        <dbReference type="RuleBase" id="RU363111"/>
    </source>
</evidence>
<dbReference type="Pfam" id="PF04178">
    <property type="entry name" value="Got1"/>
    <property type="match status" value="1"/>
</dbReference>
<comment type="similarity">
    <text evidence="7 8">Belongs to the SFT2 family.</text>
</comment>
<dbReference type="RefSeq" id="XP_056038270.1">
    <property type="nucleotide sequence ID" value="XM_056181690.1"/>
</dbReference>
<dbReference type="PANTHER" id="PTHR23137:SF36">
    <property type="entry name" value="VESICLE TRANSPORT PROTEIN SFT2C"/>
    <property type="match status" value="1"/>
</dbReference>
<feature type="transmembrane region" description="Helical" evidence="8">
    <location>
        <begin position="131"/>
        <end position="152"/>
    </location>
</feature>
<evidence type="ECO:0000256" key="3">
    <source>
        <dbReference type="ARBA" id="ARBA00022692"/>
    </source>
</evidence>
<feature type="transmembrane region" description="Helical" evidence="8">
    <location>
        <begin position="98"/>
        <end position="119"/>
    </location>
</feature>
<accession>A0AAF0AWS2</accession>
<name>A0AAF0AWS2_9SCHI</name>
<keyword evidence="2 8" id="KW-0813">Transport</keyword>
<feature type="transmembrane region" description="Helical" evidence="8">
    <location>
        <begin position="69"/>
        <end position="92"/>
    </location>
</feature>
<dbReference type="GO" id="GO:0000139">
    <property type="term" value="C:Golgi membrane"/>
    <property type="evidence" value="ECO:0007669"/>
    <property type="project" value="UniProtKB-SubCell"/>
</dbReference>